<dbReference type="PANTHER" id="PTHR13710:SF84">
    <property type="entry name" value="ATP-DEPENDENT DNA HELICASE RECS-RELATED"/>
    <property type="match status" value="1"/>
</dbReference>
<evidence type="ECO:0000256" key="1">
    <source>
        <dbReference type="ARBA" id="ARBA00022741"/>
    </source>
</evidence>
<dbReference type="Pfam" id="PF00270">
    <property type="entry name" value="DEAD"/>
    <property type="match status" value="1"/>
</dbReference>
<dbReference type="Pfam" id="PF16124">
    <property type="entry name" value="RecQ_Zn_bind"/>
    <property type="match status" value="1"/>
</dbReference>
<dbReference type="InterPro" id="IPR001650">
    <property type="entry name" value="Helicase_C-like"/>
</dbReference>
<evidence type="ECO:0000259" key="8">
    <source>
        <dbReference type="PROSITE" id="PS51192"/>
    </source>
</evidence>
<keyword evidence="1" id="KW-0547">Nucleotide-binding</keyword>
<keyword evidence="5" id="KW-0238">DNA-binding</keyword>
<dbReference type="InterPro" id="IPR032284">
    <property type="entry name" value="RecQ_Zn-bd"/>
</dbReference>
<dbReference type="CDD" id="cd17920">
    <property type="entry name" value="DEXHc_RecQ"/>
    <property type="match status" value="1"/>
</dbReference>
<evidence type="ECO:0000256" key="7">
    <source>
        <dbReference type="ARBA" id="ARBA00044550"/>
    </source>
</evidence>
<organism evidence="10 11">
    <name type="scientific">Lederbergia graminis</name>
    <dbReference type="NCBI Taxonomy" id="735518"/>
    <lineage>
        <taxon>Bacteria</taxon>
        <taxon>Bacillati</taxon>
        <taxon>Bacillota</taxon>
        <taxon>Bacilli</taxon>
        <taxon>Bacillales</taxon>
        <taxon>Bacillaceae</taxon>
        <taxon>Lederbergia</taxon>
    </lineage>
</organism>
<protein>
    <recommendedName>
        <fullName evidence="6">ATP-dependent DNA helicase RecQ</fullName>
    </recommendedName>
    <alternativeName>
        <fullName evidence="7">DNA 3'-5' helicase RecQ</fullName>
    </alternativeName>
</protein>
<sequence>MNKLLQVLEEKFGYTSFRPGQSEIIEAVLNQHDVLAMLPTGTGKSLCYQLPAYMVEGTVLVVSPLISLMQDQVEQLRILGEKKAVAINSFLQNTEKYHMFQNLHDYRFIFISPEMLSNEKVIKHLKNVNISLFVIDEAHCISQWGPDFRPDYLSVGKIRGILGNPPALALTATATKDVRKDIIHFLKLDSPKEFIFSVDRPNISMVVEKLDNSLEKRDRLREFIARIQKPGIIYFSSKRVAEETAEFLKAEGFAKVSVYHGGMDQEQRILIQQQFLYDQLQIICATSAFGMGVNKENIRFVIHYHPPAQLESYLQEIGRAGRDGKPSIAVLLYTRGDEQIPKRLIESELPDDNQIDRYFQLANIKKQEELIQELQLSETQLRFLAFYYNNKVSVADVRNICQERMEYKQKKIVQMISWIHSEYCRREQIYSYFDEDCETVPAQCCDICSIEVDQYFDTNKQISSERETTWQHNLRLLLLGSD</sequence>
<dbReference type="RefSeq" id="WP_382346501.1">
    <property type="nucleotide sequence ID" value="NZ_JBHSMC010000001.1"/>
</dbReference>
<dbReference type="SMART" id="SM00487">
    <property type="entry name" value="DEXDc"/>
    <property type="match status" value="1"/>
</dbReference>
<accession>A0ABW0LEQ5</accession>
<gene>
    <name evidence="10" type="ORF">ACFPM4_00650</name>
</gene>
<dbReference type="Gene3D" id="3.40.50.300">
    <property type="entry name" value="P-loop containing nucleotide triphosphate hydrolases"/>
    <property type="match status" value="2"/>
</dbReference>
<keyword evidence="3 10" id="KW-0347">Helicase</keyword>
<dbReference type="Pfam" id="PF00271">
    <property type="entry name" value="Helicase_C"/>
    <property type="match status" value="1"/>
</dbReference>
<feature type="domain" description="Helicase ATP-binding" evidence="8">
    <location>
        <begin position="25"/>
        <end position="192"/>
    </location>
</feature>
<dbReference type="SUPFAM" id="SSF52540">
    <property type="entry name" value="P-loop containing nucleoside triphosphate hydrolases"/>
    <property type="match status" value="1"/>
</dbReference>
<dbReference type="GO" id="GO:0016787">
    <property type="term" value="F:hydrolase activity"/>
    <property type="evidence" value="ECO:0007669"/>
    <property type="project" value="UniProtKB-KW"/>
</dbReference>
<evidence type="ECO:0000256" key="2">
    <source>
        <dbReference type="ARBA" id="ARBA00022801"/>
    </source>
</evidence>
<evidence type="ECO:0000259" key="9">
    <source>
        <dbReference type="PROSITE" id="PS51194"/>
    </source>
</evidence>
<dbReference type="InterPro" id="IPR004589">
    <property type="entry name" value="DNA_helicase_ATP-dep_RecQ"/>
</dbReference>
<dbReference type="InterPro" id="IPR014001">
    <property type="entry name" value="Helicase_ATP-bd"/>
</dbReference>
<dbReference type="EMBL" id="JBHSMC010000001">
    <property type="protein sequence ID" value="MFC5463253.1"/>
    <property type="molecule type" value="Genomic_DNA"/>
</dbReference>
<evidence type="ECO:0000313" key="11">
    <source>
        <dbReference type="Proteomes" id="UP001596147"/>
    </source>
</evidence>
<dbReference type="InterPro" id="IPR027417">
    <property type="entry name" value="P-loop_NTPase"/>
</dbReference>
<evidence type="ECO:0000256" key="5">
    <source>
        <dbReference type="ARBA" id="ARBA00023125"/>
    </source>
</evidence>
<evidence type="ECO:0000256" key="4">
    <source>
        <dbReference type="ARBA" id="ARBA00022840"/>
    </source>
</evidence>
<evidence type="ECO:0000256" key="6">
    <source>
        <dbReference type="ARBA" id="ARBA00044535"/>
    </source>
</evidence>
<proteinExistence type="predicted"/>
<dbReference type="InterPro" id="IPR011545">
    <property type="entry name" value="DEAD/DEAH_box_helicase_dom"/>
</dbReference>
<comment type="caution">
    <text evidence="10">The sequence shown here is derived from an EMBL/GenBank/DDBJ whole genome shotgun (WGS) entry which is preliminary data.</text>
</comment>
<dbReference type="PROSITE" id="PS51194">
    <property type="entry name" value="HELICASE_CTER"/>
    <property type="match status" value="1"/>
</dbReference>
<keyword evidence="2 10" id="KW-0378">Hydrolase</keyword>
<dbReference type="NCBIfam" id="TIGR00614">
    <property type="entry name" value="recQ_fam"/>
    <property type="match status" value="1"/>
</dbReference>
<dbReference type="PROSITE" id="PS00690">
    <property type="entry name" value="DEAH_ATP_HELICASE"/>
    <property type="match status" value="1"/>
</dbReference>
<keyword evidence="11" id="KW-1185">Reference proteome</keyword>
<evidence type="ECO:0000313" key="10">
    <source>
        <dbReference type="EMBL" id="MFC5463253.1"/>
    </source>
</evidence>
<dbReference type="InterPro" id="IPR002464">
    <property type="entry name" value="DNA/RNA_helicase_DEAH_CS"/>
</dbReference>
<feature type="domain" description="Helicase C-terminal" evidence="9">
    <location>
        <begin position="219"/>
        <end position="365"/>
    </location>
</feature>
<dbReference type="PROSITE" id="PS51192">
    <property type="entry name" value="HELICASE_ATP_BIND_1"/>
    <property type="match status" value="1"/>
</dbReference>
<evidence type="ECO:0000256" key="3">
    <source>
        <dbReference type="ARBA" id="ARBA00022806"/>
    </source>
</evidence>
<reference evidence="11" key="1">
    <citation type="journal article" date="2019" name="Int. J. Syst. Evol. Microbiol.">
        <title>The Global Catalogue of Microorganisms (GCM) 10K type strain sequencing project: providing services to taxonomists for standard genome sequencing and annotation.</title>
        <authorList>
            <consortium name="The Broad Institute Genomics Platform"/>
            <consortium name="The Broad Institute Genome Sequencing Center for Infectious Disease"/>
            <person name="Wu L."/>
            <person name="Ma J."/>
        </authorList>
    </citation>
    <scope>NUCLEOTIDE SEQUENCE [LARGE SCALE GENOMIC DNA]</scope>
    <source>
        <strain evidence="11">CGMCC 1.12237</strain>
    </source>
</reference>
<dbReference type="PANTHER" id="PTHR13710">
    <property type="entry name" value="DNA HELICASE RECQ FAMILY MEMBER"/>
    <property type="match status" value="1"/>
</dbReference>
<name>A0ABW0LEQ5_9BACI</name>
<dbReference type="Proteomes" id="UP001596147">
    <property type="component" value="Unassembled WGS sequence"/>
</dbReference>
<dbReference type="GO" id="GO:0003678">
    <property type="term" value="F:DNA helicase activity"/>
    <property type="evidence" value="ECO:0007669"/>
    <property type="project" value="UniProtKB-EC"/>
</dbReference>
<keyword evidence="4" id="KW-0067">ATP-binding</keyword>
<dbReference type="SMART" id="SM00490">
    <property type="entry name" value="HELICc"/>
    <property type="match status" value="1"/>
</dbReference>